<reference evidence="3 4" key="2">
    <citation type="submission" date="2024-05" db="EMBL/GenBank/DDBJ databases">
        <authorList>
            <person name="Chen Y."/>
            <person name="Shah S."/>
            <person name="Dougan E. K."/>
            <person name="Thang M."/>
            <person name="Chan C."/>
        </authorList>
    </citation>
    <scope>NUCLEOTIDE SEQUENCE [LARGE SCALE GENOMIC DNA]</scope>
</reference>
<proteinExistence type="predicted"/>
<gene>
    <name evidence="2" type="ORF">C1SCF055_LOCUS28935</name>
</gene>
<organism evidence="2">
    <name type="scientific">Cladocopium goreaui</name>
    <dbReference type="NCBI Taxonomy" id="2562237"/>
    <lineage>
        <taxon>Eukaryota</taxon>
        <taxon>Sar</taxon>
        <taxon>Alveolata</taxon>
        <taxon>Dinophyceae</taxon>
        <taxon>Suessiales</taxon>
        <taxon>Symbiodiniaceae</taxon>
        <taxon>Cladocopium</taxon>
    </lineage>
</organism>
<sequence>MLLGAKLHGKFRGIVVCDATAGYGMAARPCIDKVAQQWLSDTFAEDVDVVSSLELAGLLEKRSIEDRHRLVLLLVQEPHAWVARAQLGGFFGVFLVRDLEYQARQTRSGEDLVFVGASLSLDEASKLANWLRGPVECAGNVHSQGLMLGSQGPSYQGIYCRLCFADQRTGELQMWALAFGKPKAQAGCVRKKTECGQSIEEVDMRQRIDRRRREQFEKFTRALGEVSPTHFMQDALKAGASSLDLQLFGAIPPITEARRLDTAGKAAIVQSERQAARTLIQKSKQESLNSKQAVVNEARQIRSAQWRLQSLRPPSMDSTRDGSFARSPWSDQSDWASSNGPTPRDIGRSSSAGTQITTRTHSPMPGVPLGKAFEDMLANYYRTLEEIQDQEFAEAQKARQEESEQLQREHVRREHFEQQHRMREFAIVHELHRRERRRVFDASRTVLVVDRLAEEQRRRRFELHLRQEAAKDQREKSRQRRARYESHFDFILSQEALDRACGKVDMQKHFETQRADTKEKVEKRKEKWARKSRPLRARRLFQQEQKKICSLERERQHAYYAARQRAQGEREFQQKKENVRMAHLLKAIMRGWRENRNKSKAKSAEVSETSADLAASAAEVNSMDESHPGTTS</sequence>
<feature type="compositionally biased region" description="Basic and acidic residues" evidence="1">
    <location>
        <begin position="593"/>
        <end position="605"/>
    </location>
</feature>
<accession>A0A9P1D4D1</accession>
<comment type="caution">
    <text evidence="2">The sequence shown here is derived from an EMBL/GenBank/DDBJ whole genome shotgun (WGS) entry which is preliminary data.</text>
</comment>
<evidence type="ECO:0000313" key="2">
    <source>
        <dbReference type="EMBL" id="CAI4003035.1"/>
    </source>
</evidence>
<dbReference type="EMBL" id="CAMXCT020003206">
    <property type="protein sequence ID" value="CAL1156410.1"/>
    <property type="molecule type" value="Genomic_DNA"/>
</dbReference>
<dbReference type="OrthoDB" id="469847at2759"/>
<feature type="compositionally biased region" description="Polar residues" evidence="1">
    <location>
        <begin position="329"/>
        <end position="341"/>
    </location>
</feature>
<protein>
    <submittedName>
        <fullName evidence="2">Uncharacterized protein</fullName>
    </submittedName>
</protein>
<keyword evidence="4" id="KW-1185">Reference proteome</keyword>
<feature type="compositionally biased region" description="Polar residues" evidence="1">
    <location>
        <begin position="348"/>
        <end position="361"/>
    </location>
</feature>
<evidence type="ECO:0000313" key="4">
    <source>
        <dbReference type="Proteomes" id="UP001152797"/>
    </source>
</evidence>
<name>A0A9P1D4D1_9DINO</name>
<feature type="compositionally biased region" description="Basic and acidic residues" evidence="1">
    <location>
        <begin position="394"/>
        <end position="415"/>
    </location>
</feature>
<evidence type="ECO:0000313" key="3">
    <source>
        <dbReference type="EMBL" id="CAL4790347.1"/>
    </source>
</evidence>
<dbReference type="Proteomes" id="UP001152797">
    <property type="component" value="Unassembled WGS sequence"/>
</dbReference>
<dbReference type="AlphaFoldDB" id="A0A9P1D4D1"/>
<feature type="region of interest" description="Disordered" evidence="1">
    <location>
        <begin position="392"/>
        <end position="415"/>
    </location>
</feature>
<feature type="region of interest" description="Disordered" evidence="1">
    <location>
        <begin position="306"/>
        <end position="370"/>
    </location>
</feature>
<reference evidence="2" key="1">
    <citation type="submission" date="2022-10" db="EMBL/GenBank/DDBJ databases">
        <authorList>
            <person name="Chen Y."/>
            <person name="Dougan E. K."/>
            <person name="Chan C."/>
            <person name="Rhodes N."/>
            <person name="Thang M."/>
        </authorList>
    </citation>
    <scope>NUCLEOTIDE SEQUENCE</scope>
</reference>
<dbReference type="EMBL" id="CAMXCT030003206">
    <property type="protein sequence ID" value="CAL4790347.1"/>
    <property type="molecule type" value="Genomic_DNA"/>
</dbReference>
<dbReference type="EMBL" id="CAMXCT010003206">
    <property type="protein sequence ID" value="CAI4003035.1"/>
    <property type="molecule type" value="Genomic_DNA"/>
</dbReference>
<feature type="region of interest" description="Disordered" evidence="1">
    <location>
        <begin position="593"/>
        <end position="632"/>
    </location>
</feature>
<evidence type="ECO:0000256" key="1">
    <source>
        <dbReference type="SAM" id="MobiDB-lite"/>
    </source>
</evidence>